<dbReference type="Proteomes" id="UP000727407">
    <property type="component" value="Unassembled WGS sequence"/>
</dbReference>
<evidence type="ECO:0000313" key="1">
    <source>
        <dbReference type="EMBL" id="KAF5894784.1"/>
    </source>
</evidence>
<sequence>MRPTCEDGAPGGERGMIATRVFEKVSSNSISLATMDTVQVLQGKSPGTAKTTCFYVFPGVLCC</sequence>
<name>A0A8J4TPL6_CLAMG</name>
<evidence type="ECO:0000313" key="2">
    <source>
        <dbReference type="Proteomes" id="UP000727407"/>
    </source>
</evidence>
<accession>A0A8J4TPL6</accession>
<dbReference type="AlphaFoldDB" id="A0A8J4TPL6"/>
<keyword evidence="2" id="KW-1185">Reference proteome</keyword>
<proteinExistence type="predicted"/>
<comment type="caution">
    <text evidence="1">The sequence shown here is derived from an EMBL/GenBank/DDBJ whole genome shotgun (WGS) entry which is preliminary data.</text>
</comment>
<reference evidence="1" key="1">
    <citation type="submission" date="2020-07" db="EMBL/GenBank/DDBJ databases">
        <title>Clarias magur genome sequencing, assembly and annotation.</title>
        <authorList>
            <person name="Kushwaha B."/>
            <person name="Kumar R."/>
            <person name="Das P."/>
            <person name="Joshi C.G."/>
            <person name="Kumar D."/>
            <person name="Nagpure N.S."/>
            <person name="Pandey M."/>
            <person name="Agarwal S."/>
            <person name="Srivastava S."/>
            <person name="Singh M."/>
            <person name="Sahoo L."/>
            <person name="Jayasankar P."/>
            <person name="Meher P.K."/>
            <person name="Koringa P.G."/>
            <person name="Iquebal M.A."/>
            <person name="Das S.P."/>
            <person name="Bit A."/>
            <person name="Patnaik S."/>
            <person name="Patel N."/>
            <person name="Shah T.M."/>
            <person name="Hinsu A."/>
            <person name="Jena J.K."/>
        </authorList>
    </citation>
    <scope>NUCLEOTIDE SEQUENCE</scope>
    <source>
        <strain evidence="1">CIFAMagur01</strain>
        <tissue evidence="1">Testis</tissue>
    </source>
</reference>
<gene>
    <name evidence="1" type="ORF">DAT39_015509</name>
</gene>
<protein>
    <submittedName>
        <fullName evidence="1">Uncharacterized protein</fullName>
    </submittedName>
</protein>
<organism evidence="1 2">
    <name type="scientific">Clarias magur</name>
    <name type="common">Asian catfish</name>
    <name type="synonym">Macropteronotus magur</name>
    <dbReference type="NCBI Taxonomy" id="1594786"/>
    <lineage>
        <taxon>Eukaryota</taxon>
        <taxon>Metazoa</taxon>
        <taxon>Chordata</taxon>
        <taxon>Craniata</taxon>
        <taxon>Vertebrata</taxon>
        <taxon>Euteleostomi</taxon>
        <taxon>Actinopterygii</taxon>
        <taxon>Neopterygii</taxon>
        <taxon>Teleostei</taxon>
        <taxon>Ostariophysi</taxon>
        <taxon>Siluriformes</taxon>
        <taxon>Clariidae</taxon>
        <taxon>Clarias</taxon>
    </lineage>
</organism>
<dbReference type="EMBL" id="QNUK01000357">
    <property type="protein sequence ID" value="KAF5894784.1"/>
    <property type="molecule type" value="Genomic_DNA"/>
</dbReference>